<evidence type="ECO:0000259" key="8">
    <source>
        <dbReference type="Pfam" id="PF02163"/>
    </source>
</evidence>
<evidence type="ECO:0000256" key="6">
    <source>
        <dbReference type="ARBA" id="ARBA00023136"/>
    </source>
</evidence>
<feature type="domain" description="Peptidase M50" evidence="8">
    <location>
        <begin position="22"/>
        <end position="119"/>
    </location>
</feature>
<accession>A0A1I1IWC5</accession>
<evidence type="ECO:0000256" key="4">
    <source>
        <dbReference type="ARBA" id="ARBA00022692"/>
    </source>
</evidence>
<feature type="transmembrane region" description="Helical" evidence="7">
    <location>
        <begin position="86"/>
        <end position="110"/>
    </location>
</feature>
<feature type="transmembrane region" description="Helical" evidence="7">
    <location>
        <begin position="122"/>
        <end position="139"/>
    </location>
</feature>
<evidence type="ECO:0000256" key="3">
    <source>
        <dbReference type="ARBA" id="ARBA00007931"/>
    </source>
</evidence>
<dbReference type="AlphaFoldDB" id="A0A1I1IWC5"/>
<evidence type="ECO:0000256" key="2">
    <source>
        <dbReference type="ARBA" id="ARBA00004141"/>
    </source>
</evidence>
<evidence type="ECO:0000313" key="9">
    <source>
        <dbReference type="EMBL" id="SFC40587.1"/>
    </source>
</evidence>
<comment type="cofactor">
    <cofactor evidence="1">
        <name>Zn(2+)</name>
        <dbReference type="ChEBI" id="CHEBI:29105"/>
    </cofactor>
</comment>
<dbReference type="Proteomes" id="UP000199263">
    <property type="component" value="Unassembled WGS sequence"/>
</dbReference>
<dbReference type="STRING" id="119641.SAMN05421842_103100"/>
<proteinExistence type="inferred from homology"/>
<dbReference type="Pfam" id="PF02163">
    <property type="entry name" value="Peptidase_M50"/>
    <property type="match status" value="1"/>
</dbReference>
<name>A0A1I1IWC5_9CLOT</name>
<evidence type="ECO:0000256" key="1">
    <source>
        <dbReference type="ARBA" id="ARBA00001947"/>
    </source>
</evidence>
<evidence type="ECO:0000256" key="5">
    <source>
        <dbReference type="ARBA" id="ARBA00022989"/>
    </source>
</evidence>
<keyword evidence="6 7" id="KW-0472">Membrane</keyword>
<evidence type="ECO:0000256" key="7">
    <source>
        <dbReference type="SAM" id="Phobius"/>
    </source>
</evidence>
<evidence type="ECO:0000313" key="10">
    <source>
        <dbReference type="Proteomes" id="UP000199263"/>
    </source>
</evidence>
<feature type="transmembrane region" description="Helical" evidence="7">
    <location>
        <begin position="6"/>
        <end position="23"/>
    </location>
</feature>
<protein>
    <submittedName>
        <fullName evidence="9">Peptidase M50B-like</fullName>
    </submittedName>
</protein>
<gene>
    <name evidence="9" type="ORF">SAMN05421842_103100</name>
</gene>
<dbReference type="InterPro" id="IPR008915">
    <property type="entry name" value="Peptidase_M50"/>
</dbReference>
<keyword evidence="5 7" id="KW-1133">Transmembrane helix</keyword>
<organism evidence="9 10">
    <name type="scientific">Clostridium uliginosum</name>
    <dbReference type="NCBI Taxonomy" id="119641"/>
    <lineage>
        <taxon>Bacteria</taxon>
        <taxon>Bacillati</taxon>
        <taxon>Bacillota</taxon>
        <taxon>Clostridia</taxon>
        <taxon>Eubacteriales</taxon>
        <taxon>Clostridiaceae</taxon>
        <taxon>Clostridium</taxon>
    </lineage>
</organism>
<comment type="similarity">
    <text evidence="3">Belongs to the peptidase M50B family.</text>
</comment>
<sequence>MNVINILLNIILVCIFGQLATISHEFGHAIPALVFTKDTVKITLGDNTTKTKEINFSKLCIQIGRFQPFLGFVDSNRSKLTKWQRIFTSAGGPIISLVIGVSLIFISGIINYNLLKKLISFSAYYHILQFICTALPIIYPKWWLGYGGYPSDGYNIMSNIKGI</sequence>
<keyword evidence="10" id="KW-1185">Reference proteome</keyword>
<dbReference type="EMBL" id="FOMG01000003">
    <property type="protein sequence ID" value="SFC40587.1"/>
    <property type="molecule type" value="Genomic_DNA"/>
</dbReference>
<reference evidence="9 10" key="1">
    <citation type="submission" date="2016-10" db="EMBL/GenBank/DDBJ databases">
        <authorList>
            <person name="de Groot N.N."/>
        </authorList>
    </citation>
    <scope>NUCLEOTIDE SEQUENCE [LARGE SCALE GENOMIC DNA]</scope>
    <source>
        <strain evidence="9 10">DSM 12992</strain>
    </source>
</reference>
<dbReference type="GO" id="GO:0016020">
    <property type="term" value="C:membrane"/>
    <property type="evidence" value="ECO:0007669"/>
    <property type="project" value="UniProtKB-SubCell"/>
</dbReference>
<comment type="subcellular location">
    <subcellularLocation>
        <location evidence="2">Membrane</location>
        <topology evidence="2">Multi-pass membrane protein</topology>
    </subcellularLocation>
</comment>
<dbReference type="RefSeq" id="WP_175559927.1">
    <property type="nucleotide sequence ID" value="NZ_FOMG01000003.1"/>
</dbReference>
<keyword evidence="4 7" id="KW-0812">Transmembrane</keyword>
<dbReference type="GO" id="GO:0006508">
    <property type="term" value="P:proteolysis"/>
    <property type="evidence" value="ECO:0007669"/>
    <property type="project" value="InterPro"/>
</dbReference>